<sequence>MSSRALPQTLRSITAIKIGELSKQRVLFDKQRTRILQAAGNSPDLRSKAQVLLEGVTKLKGFPNDAHDKEDLDVDESDHEGDVRDGSERAAHVNVRRFLLQSRYDLSVSDRSLKEWVGELENEVRYLQLRHEHASFYSKLVTEWLASLEEEPAAAAEDGEGEPVGRAEMHEQRETWENYVFKEADVDRDAIRDYLDRLFTETALSKQALKELREKIKSFGTELASKRTWITVDELGWVSKALLRSDLLSKEKTNILKEFMRNPAVAQEVADVLNMRLAALESWSWPAEGIPVEMRRQLNGKYRVFMDEDILDALLFQYLGVKWAVTFRFAFDAFVNTRAWKKQSPNIPKRVKRQQSKYFHDTGRGYQGSGIYSVEDYRLRTYKSNYFMTQLPSSVEENVPEYGDEGDAGSTYSTERARKNALETKHSLLHLLITESLIHTTQYGEFTALRSDFKYFGPSLPHTTMLTVLEYFGMPQNWLDFFRTFLESPLKFTQDGPDAATQVRRRGIPMSHTLSDCFGEAVLFCMDYTVNKNTDGAFLYRLHDDFWFWGHEQTCVQAWKAMTEFTQVMGLEFNEEKTGTVRHAKKDDPKQQATPKTDDLLPAGDIRWGFLKLDAQESRFVIDQEQVDNHIEELRRQISACPSIFAWIQAWNSYFGRFFANNFGKPAVCFGRSHIDMAISTLSRIERSLFPDSPSGVTDHLRKMIAERFDIHDLPEGFFYFPVELGGLELLNPYVPLLAMREDIKKTPLGRLHKARLEDEKDYYAAKEVFDKSGGRRDSDEESSAEFMSLAEYTKYAESFSIPLLQAYRDLIRIPDEVDINQTPKLRANQMSLGEDAGTRSAISEDWTTMSPYWRWIAELYQGEMVRRYGGLAAVNREFMPLGVIKTLKEGKMRWQG</sequence>
<comment type="caution">
    <text evidence="2">The sequence shown here is derived from an EMBL/GenBank/DDBJ whole genome shotgun (WGS) entry which is preliminary data.</text>
</comment>
<feature type="region of interest" description="Disordered" evidence="1">
    <location>
        <begin position="64"/>
        <end position="87"/>
    </location>
</feature>
<evidence type="ECO:0000313" key="2">
    <source>
        <dbReference type="EMBL" id="PLB43523.1"/>
    </source>
</evidence>
<reference evidence="2 3" key="1">
    <citation type="submission" date="2016-12" db="EMBL/GenBank/DDBJ databases">
        <title>The genomes of Aspergillus section Nigri reveals drivers in fungal speciation.</title>
        <authorList>
            <consortium name="DOE Joint Genome Institute"/>
            <person name="Vesth T.C."/>
            <person name="Nybo J."/>
            <person name="Theobald S."/>
            <person name="Brandl J."/>
            <person name="Frisvad J.C."/>
            <person name="Nielsen K.F."/>
            <person name="Lyhne E.K."/>
            <person name="Kogle M.E."/>
            <person name="Kuo A."/>
            <person name="Riley R."/>
            <person name="Clum A."/>
            <person name="Nolan M."/>
            <person name="Lipzen A."/>
            <person name="Salamov A."/>
            <person name="Henrissat B."/>
            <person name="Wiebenga A."/>
            <person name="De Vries R.P."/>
            <person name="Grigoriev I.V."/>
            <person name="Mortensen U.H."/>
            <person name="Andersen M.R."/>
            <person name="Baker S.E."/>
        </authorList>
    </citation>
    <scope>NUCLEOTIDE SEQUENCE [LARGE SCALE GENOMIC DNA]</scope>
    <source>
        <strain evidence="2 3">IBT 23096</strain>
    </source>
</reference>
<dbReference type="AlphaFoldDB" id="A0A2I2FSC5"/>
<dbReference type="CDD" id="cd01709">
    <property type="entry name" value="RT_like_1"/>
    <property type="match status" value="1"/>
</dbReference>
<dbReference type="Proteomes" id="UP000234275">
    <property type="component" value="Unassembled WGS sequence"/>
</dbReference>
<protein>
    <recommendedName>
        <fullName evidence="4">Reverse transcriptase domain-containing protein</fullName>
    </recommendedName>
</protein>
<accession>A0A2I2FSC5</accession>
<dbReference type="RefSeq" id="XP_024698825.1">
    <property type="nucleotide sequence ID" value="XM_024850206.1"/>
</dbReference>
<dbReference type="STRING" id="1392250.A0A2I2FSC5"/>
<feature type="compositionally biased region" description="Basic and acidic residues" evidence="1">
    <location>
        <begin position="579"/>
        <end position="590"/>
    </location>
</feature>
<gene>
    <name evidence="2" type="ORF">P170DRAFT_440979</name>
</gene>
<dbReference type="GeneID" id="36557905"/>
<dbReference type="OrthoDB" id="74545at2759"/>
<evidence type="ECO:0008006" key="4">
    <source>
        <dbReference type="Google" id="ProtNLM"/>
    </source>
</evidence>
<dbReference type="PANTHER" id="PTHR37015">
    <property type="entry name" value="REVERSE TRANSCRIPTASE DOMAIN-CONTAINING PROTEIN"/>
    <property type="match status" value="1"/>
</dbReference>
<dbReference type="VEuPathDB" id="FungiDB:P170DRAFT_440979"/>
<evidence type="ECO:0000256" key="1">
    <source>
        <dbReference type="SAM" id="MobiDB-lite"/>
    </source>
</evidence>
<feature type="region of interest" description="Disordered" evidence="1">
    <location>
        <begin position="579"/>
        <end position="598"/>
    </location>
</feature>
<proteinExistence type="predicted"/>
<dbReference type="EMBL" id="MSFO01000010">
    <property type="protein sequence ID" value="PLB43523.1"/>
    <property type="molecule type" value="Genomic_DNA"/>
</dbReference>
<dbReference type="PANTHER" id="PTHR37015:SF2">
    <property type="entry name" value="REVERSE TRANSCRIPTASE DOMAIN-CONTAINING PROTEIN"/>
    <property type="match status" value="1"/>
</dbReference>
<name>A0A2I2FSC5_9EURO</name>
<evidence type="ECO:0000313" key="3">
    <source>
        <dbReference type="Proteomes" id="UP000234275"/>
    </source>
</evidence>
<keyword evidence="3" id="KW-1185">Reference proteome</keyword>
<organism evidence="2 3">
    <name type="scientific">Aspergillus steynii IBT 23096</name>
    <dbReference type="NCBI Taxonomy" id="1392250"/>
    <lineage>
        <taxon>Eukaryota</taxon>
        <taxon>Fungi</taxon>
        <taxon>Dikarya</taxon>
        <taxon>Ascomycota</taxon>
        <taxon>Pezizomycotina</taxon>
        <taxon>Eurotiomycetes</taxon>
        <taxon>Eurotiomycetidae</taxon>
        <taxon>Eurotiales</taxon>
        <taxon>Aspergillaceae</taxon>
        <taxon>Aspergillus</taxon>
        <taxon>Aspergillus subgen. Circumdati</taxon>
    </lineage>
</organism>